<evidence type="ECO:0000313" key="2">
    <source>
        <dbReference type="EMBL" id="KAJ1349139.1"/>
    </source>
</evidence>
<proteinExistence type="predicted"/>
<dbReference type="Proteomes" id="UP001196413">
    <property type="component" value="Unassembled WGS sequence"/>
</dbReference>
<evidence type="ECO:0000256" key="1">
    <source>
        <dbReference type="SAM" id="MobiDB-lite"/>
    </source>
</evidence>
<comment type="caution">
    <text evidence="2">The sequence shown here is derived from an EMBL/GenBank/DDBJ whole genome shotgun (WGS) entry which is preliminary data.</text>
</comment>
<dbReference type="EMBL" id="JAHQIW010000612">
    <property type="protein sequence ID" value="KAJ1349139.1"/>
    <property type="molecule type" value="Genomic_DNA"/>
</dbReference>
<sequence>MGSRSQLKKSEAAVCNARGFIISIKISSRPQPKKSEAAVCGPKGFIMSPIIANGALCDPIDGSRSQRKKSEAALSTANAMHAHQRDGSLIKKKQEQWARERGDSI</sequence>
<keyword evidence="3" id="KW-1185">Reference proteome</keyword>
<dbReference type="AlphaFoldDB" id="A0AAD5MRL5"/>
<name>A0AAD5MRL5_PARTN</name>
<evidence type="ECO:0000313" key="3">
    <source>
        <dbReference type="Proteomes" id="UP001196413"/>
    </source>
</evidence>
<reference evidence="2" key="1">
    <citation type="submission" date="2021-06" db="EMBL/GenBank/DDBJ databases">
        <title>Parelaphostrongylus tenuis whole genome reference sequence.</title>
        <authorList>
            <person name="Garwood T.J."/>
            <person name="Larsen P.A."/>
            <person name="Fountain-Jones N.M."/>
            <person name="Garbe J.R."/>
            <person name="Macchietto M.G."/>
            <person name="Kania S.A."/>
            <person name="Gerhold R.W."/>
            <person name="Richards J.E."/>
            <person name="Wolf T.M."/>
        </authorList>
    </citation>
    <scope>NUCLEOTIDE SEQUENCE</scope>
    <source>
        <strain evidence="2">MNPRO001-30</strain>
        <tissue evidence="2">Meninges</tissue>
    </source>
</reference>
<feature type="compositionally biased region" description="Basic and acidic residues" evidence="1">
    <location>
        <begin position="83"/>
        <end position="105"/>
    </location>
</feature>
<gene>
    <name evidence="2" type="ORF">KIN20_004593</name>
</gene>
<protein>
    <submittedName>
        <fullName evidence="2">Uncharacterized protein</fullName>
    </submittedName>
</protein>
<accession>A0AAD5MRL5</accession>
<feature type="region of interest" description="Disordered" evidence="1">
    <location>
        <begin position="61"/>
        <end position="105"/>
    </location>
</feature>
<organism evidence="2 3">
    <name type="scientific">Parelaphostrongylus tenuis</name>
    <name type="common">Meningeal worm</name>
    <dbReference type="NCBI Taxonomy" id="148309"/>
    <lineage>
        <taxon>Eukaryota</taxon>
        <taxon>Metazoa</taxon>
        <taxon>Ecdysozoa</taxon>
        <taxon>Nematoda</taxon>
        <taxon>Chromadorea</taxon>
        <taxon>Rhabditida</taxon>
        <taxon>Rhabditina</taxon>
        <taxon>Rhabditomorpha</taxon>
        <taxon>Strongyloidea</taxon>
        <taxon>Metastrongylidae</taxon>
        <taxon>Parelaphostrongylus</taxon>
    </lineage>
</organism>